<dbReference type="GO" id="GO:0016020">
    <property type="term" value="C:membrane"/>
    <property type="evidence" value="ECO:0007669"/>
    <property type="project" value="UniProtKB-SubCell"/>
</dbReference>
<dbReference type="InterPro" id="IPR038330">
    <property type="entry name" value="TspO/MBR-related_sf"/>
</dbReference>
<dbReference type="GO" id="GO:0033013">
    <property type="term" value="P:tetrapyrrole metabolic process"/>
    <property type="evidence" value="ECO:0007669"/>
    <property type="project" value="UniProtKB-ARBA"/>
</dbReference>
<dbReference type="PANTHER" id="PTHR10057">
    <property type="entry name" value="PERIPHERAL-TYPE BENZODIAZEPINE RECEPTOR"/>
    <property type="match status" value="1"/>
</dbReference>
<evidence type="ECO:0000256" key="2">
    <source>
        <dbReference type="ARBA" id="ARBA00007524"/>
    </source>
</evidence>
<evidence type="ECO:0000256" key="1">
    <source>
        <dbReference type="ARBA" id="ARBA00004141"/>
    </source>
</evidence>
<comment type="similarity">
    <text evidence="2">Belongs to the TspO/BZRP family.</text>
</comment>
<dbReference type="InterPro" id="IPR004307">
    <property type="entry name" value="TspO_MBR"/>
</dbReference>
<dbReference type="AlphaFoldDB" id="A0A2M7QA81"/>
<comment type="caution">
    <text evidence="7">The sequence shown here is derived from an EMBL/GenBank/DDBJ whole genome shotgun (WGS) entry which is preliminary data.</text>
</comment>
<keyword evidence="3 6" id="KW-0812">Transmembrane</keyword>
<reference evidence="8" key="1">
    <citation type="submission" date="2017-09" db="EMBL/GenBank/DDBJ databases">
        <title>Depth-based differentiation of microbial function through sediment-hosted aquifers and enrichment of novel symbionts in the deep terrestrial subsurface.</title>
        <authorList>
            <person name="Probst A.J."/>
            <person name="Ladd B."/>
            <person name="Jarett J.K."/>
            <person name="Geller-Mcgrath D.E."/>
            <person name="Sieber C.M.K."/>
            <person name="Emerson J.B."/>
            <person name="Anantharaman K."/>
            <person name="Thomas B.C."/>
            <person name="Malmstrom R."/>
            <person name="Stieglmeier M."/>
            <person name="Klingl A."/>
            <person name="Woyke T."/>
            <person name="Ryan C.M."/>
            <person name="Banfield J.F."/>
        </authorList>
    </citation>
    <scope>NUCLEOTIDE SEQUENCE [LARGE SCALE GENOMIC DNA]</scope>
</reference>
<feature type="transmembrane region" description="Helical" evidence="6">
    <location>
        <begin position="48"/>
        <end position="68"/>
    </location>
</feature>
<sequence length="158" mass="17960">MKTRNVIKFFVAVVVSQLAGAVGALFTVSSVSTWYTELTKPAFTPPGWIFGPVWTMLYLLMGVAAFLVWKEGWSRNGVRLALGLFLLQLALNALWSVIFFGRNFVGWAFIEIILLWLAILSTALSFRRISRTAFWLMLPYLLWVSFAGYLNISIWLLN</sequence>
<keyword evidence="4 6" id="KW-1133">Transmembrane helix</keyword>
<dbReference type="PIRSF" id="PIRSF005859">
    <property type="entry name" value="PBR"/>
    <property type="match status" value="1"/>
</dbReference>
<dbReference type="CDD" id="cd15904">
    <property type="entry name" value="TSPO_MBR"/>
    <property type="match status" value="1"/>
</dbReference>
<gene>
    <name evidence="7" type="ORF">COY93_04065</name>
</gene>
<evidence type="ECO:0000256" key="3">
    <source>
        <dbReference type="ARBA" id="ARBA00022692"/>
    </source>
</evidence>
<protein>
    <submittedName>
        <fullName evidence="7">TspO protein</fullName>
    </submittedName>
</protein>
<organism evidence="7 8">
    <name type="scientific">Candidatus Uhrbacteria bacterium CG_4_10_14_0_8_um_filter_58_22</name>
    <dbReference type="NCBI Taxonomy" id="1975029"/>
    <lineage>
        <taxon>Bacteria</taxon>
        <taxon>Candidatus Uhriibacteriota</taxon>
    </lineage>
</organism>
<evidence type="ECO:0000256" key="5">
    <source>
        <dbReference type="ARBA" id="ARBA00023136"/>
    </source>
</evidence>
<dbReference type="Gene3D" id="1.20.1260.100">
    <property type="entry name" value="TspO/MBR protein"/>
    <property type="match status" value="1"/>
</dbReference>
<comment type="subcellular location">
    <subcellularLocation>
        <location evidence="1">Membrane</location>
        <topology evidence="1">Multi-pass membrane protein</topology>
    </subcellularLocation>
</comment>
<dbReference type="EMBL" id="PFLC01000053">
    <property type="protein sequence ID" value="PIY62109.1"/>
    <property type="molecule type" value="Genomic_DNA"/>
</dbReference>
<keyword evidence="5 6" id="KW-0472">Membrane</keyword>
<dbReference type="FunFam" id="1.20.1260.100:FF:000001">
    <property type="entry name" value="translocator protein 2"/>
    <property type="match status" value="1"/>
</dbReference>
<dbReference type="PANTHER" id="PTHR10057:SF0">
    <property type="entry name" value="TRANSLOCATOR PROTEIN"/>
    <property type="match status" value="1"/>
</dbReference>
<feature type="transmembrane region" description="Helical" evidence="6">
    <location>
        <begin position="80"/>
        <end position="98"/>
    </location>
</feature>
<feature type="transmembrane region" description="Helical" evidence="6">
    <location>
        <begin position="104"/>
        <end position="126"/>
    </location>
</feature>
<dbReference type="Pfam" id="PF03073">
    <property type="entry name" value="TspO_MBR"/>
    <property type="match status" value="1"/>
</dbReference>
<evidence type="ECO:0000256" key="4">
    <source>
        <dbReference type="ARBA" id="ARBA00022989"/>
    </source>
</evidence>
<accession>A0A2M7QA81</accession>
<dbReference type="Proteomes" id="UP000230973">
    <property type="component" value="Unassembled WGS sequence"/>
</dbReference>
<name>A0A2M7QA81_9BACT</name>
<evidence type="ECO:0000313" key="7">
    <source>
        <dbReference type="EMBL" id="PIY62109.1"/>
    </source>
</evidence>
<evidence type="ECO:0000313" key="8">
    <source>
        <dbReference type="Proteomes" id="UP000230973"/>
    </source>
</evidence>
<proteinExistence type="inferred from homology"/>
<feature type="transmembrane region" description="Helical" evidence="6">
    <location>
        <begin position="133"/>
        <end position="157"/>
    </location>
</feature>
<evidence type="ECO:0000256" key="6">
    <source>
        <dbReference type="SAM" id="Phobius"/>
    </source>
</evidence>
<feature type="transmembrane region" description="Helical" evidence="6">
    <location>
        <begin position="7"/>
        <end position="28"/>
    </location>
</feature>